<protein>
    <submittedName>
        <fullName evidence="2">Uncharacterized protein</fullName>
    </submittedName>
</protein>
<dbReference type="EMBL" id="LN885086">
    <property type="protein sequence ID" value="CUQ68116.1"/>
    <property type="molecule type" value="Genomic_DNA"/>
</dbReference>
<dbReference type="OrthoDB" id="9788380at2"/>
<organism evidence="2 3">
    <name type="scientific">Candidatus Nitrospira inopinata</name>
    <dbReference type="NCBI Taxonomy" id="1715989"/>
    <lineage>
        <taxon>Bacteria</taxon>
        <taxon>Pseudomonadati</taxon>
        <taxon>Nitrospirota</taxon>
        <taxon>Nitrospiria</taxon>
        <taxon>Nitrospirales</taxon>
        <taxon>Nitrospiraceae</taxon>
        <taxon>Nitrospira</taxon>
    </lineage>
</organism>
<evidence type="ECO:0000313" key="2">
    <source>
        <dbReference type="EMBL" id="CUQ68116.1"/>
    </source>
</evidence>
<proteinExistence type="predicted"/>
<dbReference type="AlphaFoldDB" id="A0A0S4L0F7"/>
<gene>
    <name evidence="2" type="ORF">NITINOP_3144</name>
</gene>
<keyword evidence="1" id="KW-0812">Transmembrane</keyword>
<sequence>MLDLEFPDVTIYLVAILGLLVVWQFYQMQIMAGRILAIDIFDRSGIRMYLYVVPEDDDVCEVCSAAHGRVFLPSYIVKKGFSPLPEKCRRPIPCLGALVGLYGAWLEARSVVHRLRANAKKGWIQLSAEELRALVNGQWETSISAETDRVVVRMLEAVCYESINQAISVSGYRCVIDEAKEIRHLLLLVPAYLRLTRLLARSGDGAGALAVIERFEARFPATKRGIHFPTKEQRNVMKTRKALLLKNRQVNAAA</sequence>
<reference evidence="3" key="1">
    <citation type="submission" date="2015-09" db="EMBL/GenBank/DDBJ databases">
        <authorList>
            <person name="Daims H."/>
        </authorList>
    </citation>
    <scope>NUCLEOTIDE SEQUENCE [LARGE SCALE GENOMIC DNA]</scope>
</reference>
<feature type="transmembrane region" description="Helical" evidence="1">
    <location>
        <begin position="6"/>
        <end position="26"/>
    </location>
</feature>
<keyword evidence="1" id="KW-0472">Membrane</keyword>
<name>A0A0S4L0F7_9BACT</name>
<evidence type="ECO:0000313" key="3">
    <source>
        <dbReference type="Proteomes" id="UP000066284"/>
    </source>
</evidence>
<dbReference type="RefSeq" id="WP_062487188.1">
    <property type="nucleotide sequence ID" value="NZ_LN885086.1"/>
</dbReference>
<keyword evidence="3" id="KW-1185">Reference proteome</keyword>
<accession>A0A0S4L0F7</accession>
<evidence type="ECO:0000256" key="1">
    <source>
        <dbReference type="SAM" id="Phobius"/>
    </source>
</evidence>
<keyword evidence="1" id="KW-1133">Transmembrane helix</keyword>
<dbReference type="Proteomes" id="UP000066284">
    <property type="component" value="Chromosome 1"/>
</dbReference>
<dbReference type="KEGG" id="nio:NITINOP_3144"/>